<dbReference type="RefSeq" id="WP_203958423.1">
    <property type="nucleotide sequence ID" value="NZ_BOOO01000053.1"/>
</dbReference>
<sequence>MTKWVGVHGYEIEAIVLNGRQRLRVRLYGYLVAYCMSVAEVARHVDLADLVEVVELSP</sequence>
<organism evidence="1 2">
    <name type="scientific">Planotetraspora mira</name>
    <dbReference type="NCBI Taxonomy" id="58121"/>
    <lineage>
        <taxon>Bacteria</taxon>
        <taxon>Bacillati</taxon>
        <taxon>Actinomycetota</taxon>
        <taxon>Actinomycetes</taxon>
        <taxon>Streptosporangiales</taxon>
        <taxon>Streptosporangiaceae</taxon>
        <taxon>Planotetraspora</taxon>
    </lineage>
</organism>
<dbReference type="EMBL" id="BOOO01000053">
    <property type="protein sequence ID" value="GII34640.1"/>
    <property type="molecule type" value="Genomic_DNA"/>
</dbReference>
<gene>
    <name evidence="1" type="ORF">Pmi06nite_80820</name>
</gene>
<name>A0A8J3XB48_9ACTN</name>
<evidence type="ECO:0000313" key="1">
    <source>
        <dbReference type="EMBL" id="GII34640.1"/>
    </source>
</evidence>
<reference evidence="1 2" key="1">
    <citation type="submission" date="2021-01" db="EMBL/GenBank/DDBJ databases">
        <title>Whole genome shotgun sequence of Planotetraspora mira NBRC 15435.</title>
        <authorList>
            <person name="Komaki H."/>
            <person name="Tamura T."/>
        </authorList>
    </citation>
    <scope>NUCLEOTIDE SEQUENCE [LARGE SCALE GENOMIC DNA]</scope>
    <source>
        <strain evidence="1 2">NBRC 15435</strain>
    </source>
</reference>
<evidence type="ECO:0000313" key="2">
    <source>
        <dbReference type="Proteomes" id="UP000650628"/>
    </source>
</evidence>
<dbReference type="Proteomes" id="UP000650628">
    <property type="component" value="Unassembled WGS sequence"/>
</dbReference>
<keyword evidence="2" id="KW-1185">Reference proteome</keyword>
<comment type="caution">
    <text evidence="1">The sequence shown here is derived from an EMBL/GenBank/DDBJ whole genome shotgun (WGS) entry which is preliminary data.</text>
</comment>
<proteinExistence type="predicted"/>
<accession>A0A8J3XB48</accession>
<dbReference type="AlphaFoldDB" id="A0A8J3XB48"/>
<protein>
    <recommendedName>
        <fullName evidence="3">Transposase</fullName>
    </recommendedName>
</protein>
<evidence type="ECO:0008006" key="3">
    <source>
        <dbReference type="Google" id="ProtNLM"/>
    </source>
</evidence>